<evidence type="ECO:0000313" key="2">
    <source>
        <dbReference type="EMBL" id="XDQ04396.1"/>
    </source>
</evidence>
<dbReference type="InterPro" id="IPR023393">
    <property type="entry name" value="START-like_dom_sf"/>
</dbReference>
<proteinExistence type="predicted"/>
<evidence type="ECO:0000259" key="1">
    <source>
        <dbReference type="Pfam" id="PF03364"/>
    </source>
</evidence>
<name>A0AB39MD49_9ACTN</name>
<reference evidence="2" key="1">
    <citation type="submission" date="2024-07" db="EMBL/GenBank/DDBJ databases">
        <authorList>
            <person name="Yu S.T."/>
        </authorList>
    </citation>
    <scope>NUCLEOTIDE SEQUENCE</scope>
    <source>
        <strain evidence="2">R08</strain>
    </source>
</reference>
<sequence>MRHVTVRMTAPGIDPSHAYRRISDFSRYPELTTTVRAVEVQPARPDGSVVSGWTVAFRNGLMRWTERDTFSPATLSIAFEQLSGDFETFEGSWACEPHRDGTTVTFRASFDLGIPTLAEILDPVAESTLRTNIEKILQGLLGTVSPAGLAPAAHG</sequence>
<gene>
    <name evidence="2" type="ORF">AB5J58_31450</name>
</gene>
<dbReference type="Pfam" id="PF03364">
    <property type="entry name" value="Polyketide_cyc"/>
    <property type="match status" value="1"/>
</dbReference>
<protein>
    <submittedName>
        <fullName evidence="2">Type II toxin-antitoxin system RatA family toxin</fullName>
    </submittedName>
</protein>
<dbReference type="AlphaFoldDB" id="A0AB39MD49"/>
<organism evidence="2">
    <name type="scientific">Streptomyces sp. R08</name>
    <dbReference type="NCBI Taxonomy" id="3238624"/>
    <lineage>
        <taxon>Bacteria</taxon>
        <taxon>Bacillati</taxon>
        <taxon>Actinomycetota</taxon>
        <taxon>Actinomycetes</taxon>
        <taxon>Kitasatosporales</taxon>
        <taxon>Streptomycetaceae</taxon>
        <taxon>Streptomyces</taxon>
    </lineage>
</organism>
<dbReference type="Gene3D" id="3.30.530.20">
    <property type="match status" value="1"/>
</dbReference>
<dbReference type="SUPFAM" id="SSF55961">
    <property type="entry name" value="Bet v1-like"/>
    <property type="match status" value="1"/>
</dbReference>
<feature type="domain" description="Coenzyme Q-binding protein COQ10 START" evidence="1">
    <location>
        <begin position="14"/>
        <end position="135"/>
    </location>
</feature>
<dbReference type="RefSeq" id="WP_352108349.1">
    <property type="nucleotide sequence ID" value="NZ_CP163431.1"/>
</dbReference>
<dbReference type="InterPro" id="IPR005031">
    <property type="entry name" value="COQ10_START"/>
</dbReference>
<accession>A0AB39MD49</accession>
<dbReference type="EMBL" id="CP163431">
    <property type="protein sequence ID" value="XDQ04396.1"/>
    <property type="molecule type" value="Genomic_DNA"/>
</dbReference>